<comment type="catalytic activity">
    <reaction evidence="1">
        <text>ATP + protein L-histidine = ADP + protein N-phospho-L-histidine.</text>
        <dbReference type="EC" id="2.7.13.3"/>
    </reaction>
</comment>
<dbReference type="InterPro" id="IPR003018">
    <property type="entry name" value="GAF"/>
</dbReference>
<dbReference type="PROSITE" id="PS50112">
    <property type="entry name" value="PAS"/>
    <property type="match status" value="4"/>
</dbReference>
<dbReference type="InterPro" id="IPR052162">
    <property type="entry name" value="Sensor_kinase/Photoreceptor"/>
</dbReference>
<organism evidence="10 11">
    <name type="scientific">Natronococcus amylolyticus DSM 10524</name>
    <dbReference type="NCBI Taxonomy" id="1227497"/>
    <lineage>
        <taxon>Archaea</taxon>
        <taxon>Methanobacteriati</taxon>
        <taxon>Methanobacteriota</taxon>
        <taxon>Stenosarchaea group</taxon>
        <taxon>Halobacteria</taxon>
        <taxon>Halobacteriales</taxon>
        <taxon>Natrialbaceae</taxon>
        <taxon>Natronococcus</taxon>
    </lineage>
</organism>
<dbReference type="GO" id="GO:0000155">
    <property type="term" value="F:phosphorelay sensor kinase activity"/>
    <property type="evidence" value="ECO:0007669"/>
    <property type="project" value="InterPro"/>
</dbReference>
<feature type="domain" description="PAS" evidence="8">
    <location>
        <begin position="369"/>
        <end position="439"/>
    </location>
</feature>
<evidence type="ECO:0000256" key="4">
    <source>
        <dbReference type="ARBA" id="ARBA00022679"/>
    </source>
</evidence>
<evidence type="ECO:0000256" key="5">
    <source>
        <dbReference type="ARBA" id="ARBA00022777"/>
    </source>
</evidence>
<comment type="caution">
    <text evidence="10">The sequence shown here is derived from an EMBL/GenBank/DDBJ whole genome shotgun (WGS) entry which is preliminary data.</text>
</comment>
<accession>L9X531</accession>
<evidence type="ECO:0000313" key="10">
    <source>
        <dbReference type="EMBL" id="ELY56541.1"/>
    </source>
</evidence>
<keyword evidence="6" id="KW-0175">Coiled coil</keyword>
<dbReference type="InterPro" id="IPR005467">
    <property type="entry name" value="His_kinase_dom"/>
</dbReference>
<dbReference type="AlphaFoldDB" id="L9X531"/>
<evidence type="ECO:0000259" key="8">
    <source>
        <dbReference type="PROSITE" id="PS50112"/>
    </source>
</evidence>
<dbReference type="EMBL" id="AOIB01000027">
    <property type="protein sequence ID" value="ELY56541.1"/>
    <property type="molecule type" value="Genomic_DNA"/>
</dbReference>
<dbReference type="Pfam" id="PF08447">
    <property type="entry name" value="PAS_3"/>
    <property type="match status" value="1"/>
</dbReference>
<dbReference type="Proteomes" id="UP000011688">
    <property type="component" value="Unassembled WGS sequence"/>
</dbReference>
<evidence type="ECO:0000313" key="11">
    <source>
        <dbReference type="Proteomes" id="UP000011688"/>
    </source>
</evidence>
<dbReference type="CDD" id="cd00130">
    <property type="entry name" value="PAS"/>
    <property type="match status" value="4"/>
</dbReference>
<evidence type="ECO:0000256" key="3">
    <source>
        <dbReference type="ARBA" id="ARBA00022553"/>
    </source>
</evidence>
<feature type="domain" description="PAC" evidence="9">
    <location>
        <begin position="316"/>
        <end position="368"/>
    </location>
</feature>
<dbReference type="CDD" id="cd00075">
    <property type="entry name" value="HATPase"/>
    <property type="match status" value="1"/>
</dbReference>
<keyword evidence="11" id="KW-1185">Reference proteome</keyword>
<dbReference type="SMART" id="SM00091">
    <property type="entry name" value="PAS"/>
    <property type="match status" value="4"/>
</dbReference>
<keyword evidence="3" id="KW-0597">Phosphoprotein</keyword>
<dbReference type="SUPFAM" id="SSF47384">
    <property type="entry name" value="Homodimeric domain of signal transducing histidine kinase"/>
    <property type="match status" value="1"/>
</dbReference>
<feature type="domain" description="PAS" evidence="8">
    <location>
        <begin position="238"/>
        <end position="313"/>
    </location>
</feature>
<dbReference type="Pfam" id="PF13185">
    <property type="entry name" value="GAF_2"/>
    <property type="match status" value="1"/>
</dbReference>
<dbReference type="InterPro" id="IPR003594">
    <property type="entry name" value="HATPase_dom"/>
</dbReference>
<dbReference type="Pfam" id="PF08448">
    <property type="entry name" value="PAS_4"/>
    <property type="match status" value="1"/>
</dbReference>
<dbReference type="InterPro" id="IPR013656">
    <property type="entry name" value="PAS_4"/>
</dbReference>
<protein>
    <recommendedName>
        <fullName evidence="2">histidine kinase</fullName>
        <ecNumber evidence="2">2.7.13.3</ecNumber>
    </recommendedName>
</protein>
<dbReference type="InterPro" id="IPR036890">
    <property type="entry name" value="HATPase_C_sf"/>
</dbReference>
<dbReference type="STRING" id="1227497.C491_13417"/>
<feature type="coiled-coil region" evidence="6">
    <location>
        <begin position="636"/>
        <end position="665"/>
    </location>
</feature>
<dbReference type="InterPro" id="IPR003661">
    <property type="entry name" value="HisK_dim/P_dom"/>
</dbReference>
<evidence type="ECO:0000259" key="9">
    <source>
        <dbReference type="PROSITE" id="PS50113"/>
    </source>
</evidence>
<dbReference type="InterPro" id="IPR036097">
    <property type="entry name" value="HisK_dim/P_sf"/>
</dbReference>
<feature type="domain" description="PAS" evidence="8">
    <location>
        <begin position="1"/>
        <end position="43"/>
    </location>
</feature>
<dbReference type="Gene3D" id="3.30.450.20">
    <property type="entry name" value="PAS domain"/>
    <property type="match status" value="4"/>
</dbReference>
<dbReference type="Pfam" id="PF13426">
    <property type="entry name" value="PAS_9"/>
    <property type="match status" value="2"/>
</dbReference>
<dbReference type="SUPFAM" id="SSF55785">
    <property type="entry name" value="PYP-like sensor domain (PAS domain)"/>
    <property type="match status" value="4"/>
</dbReference>
<dbReference type="InterPro" id="IPR000700">
    <property type="entry name" value="PAS-assoc_C"/>
</dbReference>
<dbReference type="PROSITE" id="PS50113">
    <property type="entry name" value="PAC"/>
    <property type="match status" value="3"/>
</dbReference>
<dbReference type="CDD" id="cd00082">
    <property type="entry name" value="HisKA"/>
    <property type="match status" value="1"/>
</dbReference>
<dbReference type="InterPro" id="IPR000014">
    <property type="entry name" value="PAS"/>
</dbReference>
<dbReference type="Gene3D" id="3.30.450.40">
    <property type="match status" value="1"/>
</dbReference>
<dbReference type="InterPro" id="IPR029016">
    <property type="entry name" value="GAF-like_dom_sf"/>
</dbReference>
<dbReference type="SMART" id="SM00086">
    <property type="entry name" value="PAC"/>
    <property type="match status" value="3"/>
</dbReference>
<dbReference type="SMART" id="SM00065">
    <property type="entry name" value="GAF"/>
    <property type="match status" value="1"/>
</dbReference>
<dbReference type="PATRIC" id="fig|1227497.3.peg.2759"/>
<dbReference type="NCBIfam" id="TIGR00229">
    <property type="entry name" value="sensory_box"/>
    <property type="match status" value="4"/>
</dbReference>
<feature type="domain" description="PAS" evidence="8">
    <location>
        <begin position="123"/>
        <end position="164"/>
    </location>
</feature>
<dbReference type="Gene3D" id="3.30.565.10">
    <property type="entry name" value="Histidine kinase-like ATPase, C-terminal domain"/>
    <property type="match status" value="1"/>
</dbReference>
<dbReference type="PANTHER" id="PTHR43304">
    <property type="entry name" value="PHYTOCHROME-LIKE PROTEIN CPH1"/>
    <property type="match status" value="1"/>
</dbReference>
<keyword evidence="4" id="KW-0808">Transferase</keyword>
<feature type="domain" description="PAC" evidence="9">
    <location>
        <begin position="429"/>
        <end position="493"/>
    </location>
</feature>
<dbReference type="InterPro" id="IPR001610">
    <property type="entry name" value="PAC"/>
</dbReference>
<dbReference type="EC" id="2.7.13.3" evidence="2"/>
<dbReference type="SMART" id="SM00388">
    <property type="entry name" value="HisKA"/>
    <property type="match status" value="1"/>
</dbReference>
<dbReference type="Gene3D" id="1.10.287.130">
    <property type="match status" value="1"/>
</dbReference>
<feature type="domain" description="Histidine kinase" evidence="7">
    <location>
        <begin position="665"/>
        <end position="861"/>
    </location>
</feature>
<evidence type="ECO:0000259" key="7">
    <source>
        <dbReference type="PROSITE" id="PS50109"/>
    </source>
</evidence>
<dbReference type="PANTHER" id="PTHR43304:SF1">
    <property type="entry name" value="PAC DOMAIN-CONTAINING PROTEIN"/>
    <property type="match status" value="1"/>
</dbReference>
<name>L9X531_9EURY</name>
<sequence length="877" mass="99536">MPAYEEIFHAVNEGILVHDIETGQILDANPTAESVYGYAIEELKQLTVGDFSVDSPEYSQEEALERIQHAVEQGESQFEWKIERKDGEQRLIDVNLKRVTIQGNDFLLAIVRDITERDRLEREARRLHSAIEISMEGIAILDKDDEYVYANSAHAEMYGFEDPDELIGESWRILYDEAELERFESEIMPEIGREGEWRGEAVGRRVDGTRFPQELTLTGLESGGLVCGIRDITERRERELYLSRLFDNLPGVVYRCANESEWPMEFVRGSCRELTGYDADVVENEVVTWGGDIIHPDDQQTVWETIQDAFDVEESFEVEYRIVTKDGGERWVWEQGTGVYDESNELVALEGFITDITERKVLREEVERAKAELQSVLDNALAVVYKKDPKGRYQYVNKQYEELLGLPRDAFIGKTADDVYGENAIEGNRTLERQAIEAGEPIRNEEEAWIGDRRRTFLTTVIPLFDEEGEFYTLYGIATEITEVKERERVLHSLTTVGSQLMNASTPVSIAQIATETANEVLNLPITGVWSYDSEENALVPFATTDRADDLFDEQPVFRPGNSVAWKVFENDEPQMLGDVAAAPNVHNPDTPIRSEMLFPLGDHGVLICGSFRDRNFDEYDREFGTILAALTTSALTRADRELALKQRERELERKNDRLEEFASVVAHDIRNPLTVAKGYLELELEGGDSRHLQKVEEGVDRTAEIVENLLALARAGKEIGEVEPIDIDHVATQAWSTVRTDEARLLLEGETMVEGDPLRLTQLFENLFRNAIEHGGIDVTVHVGDLDRDRGFYLEDDGPGIPEAERKALLTDRQFDDDDAERRFGLAIVTDIVDAHGWEISITEGSEGGARFEIVTADADSTHRPIREGEKYIHDR</sequence>
<dbReference type="InterPro" id="IPR013655">
    <property type="entry name" value="PAS_fold_3"/>
</dbReference>
<dbReference type="SUPFAM" id="SSF55874">
    <property type="entry name" value="ATPase domain of HSP90 chaperone/DNA topoisomerase II/histidine kinase"/>
    <property type="match status" value="1"/>
</dbReference>
<dbReference type="SMART" id="SM00387">
    <property type="entry name" value="HATPase_c"/>
    <property type="match status" value="1"/>
</dbReference>
<keyword evidence="5" id="KW-0418">Kinase</keyword>
<dbReference type="PROSITE" id="PS50109">
    <property type="entry name" value="HIS_KIN"/>
    <property type="match status" value="1"/>
</dbReference>
<feature type="domain" description="PAC" evidence="9">
    <location>
        <begin position="76"/>
        <end position="126"/>
    </location>
</feature>
<dbReference type="Pfam" id="PF02518">
    <property type="entry name" value="HATPase_c"/>
    <property type="match status" value="1"/>
</dbReference>
<evidence type="ECO:0000256" key="1">
    <source>
        <dbReference type="ARBA" id="ARBA00000085"/>
    </source>
</evidence>
<dbReference type="Pfam" id="PF00512">
    <property type="entry name" value="HisKA"/>
    <property type="match status" value="1"/>
</dbReference>
<reference evidence="10 11" key="1">
    <citation type="journal article" date="2014" name="PLoS Genet.">
        <title>Phylogenetically driven sequencing of extremely halophilic archaea reveals strategies for static and dynamic osmo-response.</title>
        <authorList>
            <person name="Becker E.A."/>
            <person name="Seitzer P.M."/>
            <person name="Tritt A."/>
            <person name="Larsen D."/>
            <person name="Krusor M."/>
            <person name="Yao A.I."/>
            <person name="Wu D."/>
            <person name="Madern D."/>
            <person name="Eisen J.A."/>
            <person name="Darling A.E."/>
            <person name="Facciotti M.T."/>
        </authorList>
    </citation>
    <scope>NUCLEOTIDE SEQUENCE [LARGE SCALE GENOMIC DNA]</scope>
    <source>
        <strain evidence="10 11">DSM 10524</strain>
    </source>
</reference>
<gene>
    <name evidence="10" type="ORF">C491_13417</name>
</gene>
<dbReference type="SUPFAM" id="SSF55781">
    <property type="entry name" value="GAF domain-like"/>
    <property type="match status" value="1"/>
</dbReference>
<dbReference type="eggNOG" id="arCOG02352">
    <property type="taxonomic scope" value="Archaea"/>
</dbReference>
<evidence type="ECO:0000256" key="6">
    <source>
        <dbReference type="SAM" id="Coils"/>
    </source>
</evidence>
<dbReference type="eggNOG" id="arCOG02333">
    <property type="taxonomic scope" value="Archaea"/>
</dbReference>
<evidence type="ECO:0000256" key="2">
    <source>
        <dbReference type="ARBA" id="ARBA00012438"/>
    </source>
</evidence>
<proteinExistence type="predicted"/>
<dbReference type="InterPro" id="IPR035965">
    <property type="entry name" value="PAS-like_dom_sf"/>
</dbReference>